<proteinExistence type="predicted"/>
<dbReference type="Proteomes" id="UP000467700">
    <property type="component" value="Unassembled WGS sequence"/>
</dbReference>
<name>A0A8S0XE21_CYCAE</name>
<reference evidence="2 3" key="1">
    <citation type="submission" date="2020-01" db="EMBL/GenBank/DDBJ databases">
        <authorList>
            <person name="Gupta K D."/>
        </authorList>
    </citation>
    <scope>NUCLEOTIDE SEQUENCE [LARGE SCALE GENOMIC DNA]</scope>
</reference>
<gene>
    <name evidence="2" type="ORF">AAE3_LOCUS1661</name>
</gene>
<dbReference type="AlphaFoldDB" id="A0A8S0XE21"/>
<feature type="compositionally biased region" description="Polar residues" evidence="1">
    <location>
        <begin position="51"/>
        <end position="72"/>
    </location>
</feature>
<evidence type="ECO:0000313" key="3">
    <source>
        <dbReference type="Proteomes" id="UP000467700"/>
    </source>
</evidence>
<dbReference type="OrthoDB" id="10348439at2759"/>
<feature type="compositionally biased region" description="Basic and acidic residues" evidence="1">
    <location>
        <begin position="84"/>
        <end position="102"/>
    </location>
</feature>
<comment type="caution">
    <text evidence="2">The sequence shown here is derived from an EMBL/GenBank/DDBJ whole genome shotgun (WGS) entry which is preliminary data.</text>
</comment>
<evidence type="ECO:0000313" key="2">
    <source>
        <dbReference type="EMBL" id="CAA7259449.1"/>
    </source>
</evidence>
<dbReference type="EMBL" id="CACVBS010000024">
    <property type="protein sequence ID" value="CAA7259449.1"/>
    <property type="molecule type" value="Genomic_DNA"/>
</dbReference>
<organism evidence="2 3">
    <name type="scientific">Cyclocybe aegerita</name>
    <name type="common">Black poplar mushroom</name>
    <name type="synonym">Agrocybe aegerita</name>
    <dbReference type="NCBI Taxonomy" id="1973307"/>
    <lineage>
        <taxon>Eukaryota</taxon>
        <taxon>Fungi</taxon>
        <taxon>Dikarya</taxon>
        <taxon>Basidiomycota</taxon>
        <taxon>Agaricomycotina</taxon>
        <taxon>Agaricomycetes</taxon>
        <taxon>Agaricomycetidae</taxon>
        <taxon>Agaricales</taxon>
        <taxon>Agaricineae</taxon>
        <taxon>Bolbitiaceae</taxon>
        <taxon>Cyclocybe</taxon>
    </lineage>
</organism>
<protein>
    <submittedName>
        <fullName evidence="2">Uncharacterized protein</fullName>
    </submittedName>
</protein>
<sequence length="111" mass="11920">MDDPGRLVRDPKTQEPYYIPGTSQFNAVASELQKGPAMLAEFISGVRQPSDEPTTDSPYNGQSSDDQTTAGRSSVESEQSEEAAQPREKDASEPRQDVKDAGKNSGARASS</sequence>
<accession>A0A8S0XE21</accession>
<evidence type="ECO:0000256" key="1">
    <source>
        <dbReference type="SAM" id="MobiDB-lite"/>
    </source>
</evidence>
<feature type="region of interest" description="Disordered" evidence="1">
    <location>
        <begin position="43"/>
        <end position="111"/>
    </location>
</feature>
<keyword evidence="3" id="KW-1185">Reference proteome</keyword>